<organism evidence="3 4">
    <name type="scientific">Sparus aurata</name>
    <name type="common">Gilthead sea bream</name>
    <dbReference type="NCBI Taxonomy" id="8175"/>
    <lineage>
        <taxon>Eukaryota</taxon>
        <taxon>Metazoa</taxon>
        <taxon>Chordata</taxon>
        <taxon>Craniata</taxon>
        <taxon>Vertebrata</taxon>
        <taxon>Euteleostomi</taxon>
        <taxon>Actinopterygii</taxon>
        <taxon>Neopterygii</taxon>
        <taxon>Teleostei</taxon>
        <taxon>Neoteleostei</taxon>
        <taxon>Acanthomorphata</taxon>
        <taxon>Eupercaria</taxon>
        <taxon>Spariformes</taxon>
        <taxon>Sparidae</taxon>
        <taxon>Sparus</taxon>
    </lineage>
</organism>
<dbReference type="Proteomes" id="UP000472265">
    <property type="component" value="Unassembled WGS sequence"/>
</dbReference>
<protein>
    <recommendedName>
        <fullName evidence="5">Secreted protein</fullName>
    </recommendedName>
</protein>
<evidence type="ECO:0000313" key="4">
    <source>
        <dbReference type="Proteomes" id="UP000472265"/>
    </source>
</evidence>
<feature type="region of interest" description="Disordered" evidence="1">
    <location>
        <begin position="48"/>
        <end position="83"/>
    </location>
</feature>
<dbReference type="AlphaFoldDB" id="A0A671WVL0"/>
<keyword evidence="4" id="KW-1185">Reference proteome</keyword>
<evidence type="ECO:0000313" key="3">
    <source>
        <dbReference type="Ensembl" id="ENSSAUP00010042708.1"/>
    </source>
</evidence>
<dbReference type="Ensembl" id="ENSSAUT00010044946.1">
    <property type="protein sequence ID" value="ENSSAUP00010042708.1"/>
    <property type="gene ID" value="ENSSAUG00010017938.1"/>
</dbReference>
<reference evidence="3" key="1">
    <citation type="submission" date="2025-08" db="UniProtKB">
        <authorList>
            <consortium name="Ensembl"/>
        </authorList>
    </citation>
    <scope>IDENTIFICATION</scope>
</reference>
<evidence type="ECO:0000256" key="2">
    <source>
        <dbReference type="SAM" id="SignalP"/>
    </source>
</evidence>
<dbReference type="PROSITE" id="PS51257">
    <property type="entry name" value="PROKAR_LIPOPROTEIN"/>
    <property type="match status" value="1"/>
</dbReference>
<evidence type="ECO:0000256" key="1">
    <source>
        <dbReference type="SAM" id="MobiDB-lite"/>
    </source>
</evidence>
<proteinExistence type="predicted"/>
<accession>A0A671WVL0</accession>
<feature type="compositionally biased region" description="Basic and acidic residues" evidence="1">
    <location>
        <begin position="49"/>
        <end position="83"/>
    </location>
</feature>
<feature type="signal peptide" evidence="2">
    <location>
        <begin position="1"/>
        <end position="28"/>
    </location>
</feature>
<feature type="chain" id="PRO_5025623944" description="Secreted protein" evidence="2">
    <location>
        <begin position="29"/>
        <end position="83"/>
    </location>
</feature>
<keyword evidence="2" id="KW-0732">Signal</keyword>
<dbReference type="GeneTree" id="ENSGT00940000180567"/>
<dbReference type="InParanoid" id="A0A671WVL0"/>
<name>A0A671WVL0_SPAAU</name>
<evidence type="ECO:0008006" key="5">
    <source>
        <dbReference type="Google" id="ProtNLM"/>
    </source>
</evidence>
<sequence>MKMVSSCRLRCLLLLLLSFTASISCSSAAQRDSKLRLLLHRTPLLGSKQVRDTQRHSDRQLRDRQLTDRQTAERQTADRQTDS</sequence>
<reference evidence="3" key="2">
    <citation type="submission" date="2025-09" db="UniProtKB">
        <authorList>
            <consortium name="Ensembl"/>
        </authorList>
    </citation>
    <scope>IDENTIFICATION</scope>
</reference>